<sequence length="387" mass="41377">MKRLAVFGATGSIGGTCAQVLARDPAKFDVVVLTGGRNLARLAELARALSPRAVVIQDESDLAAMRALLSGMDIEVSAGRAALLDAARRPVDISLQAIVGFAGVETSLIAAAHADVVALANKETMVCAGPMMRRACAQHATTLLPVDSEHSALFQCLLGEKMPEVERMILTASGGPFLNTPLAELHSVTPAQAASHPRWEMGMRISIDSASLFNKAMEMIEARELFDIAPEKIEVVVHPQSIIHSMIGFVDGAIMAHMGPPDMAGAIGYALYYPDRCDAGLARLDFSALSRLDFQPPDAQKFPALGLATKAMTLSGFAGTVFNAAKEQALDLFLENRISFVDMSGLVEAALDDYTRQKWGDAWSVEKLNSIDAQTRVFVTETASKAF</sequence>
<proteinExistence type="inferred from homology"/>
<dbReference type="EC" id="1.1.1.267" evidence="9"/>
<feature type="binding site" evidence="9">
    <location>
        <position position="121"/>
    </location>
    <ligand>
        <name>NADPH</name>
        <dbReference type="ChEBI" id="CHEBI:57783"/>
    </ligand>
</feature>
<dbReference type="HAMAP" id="MF_00183">
    <property type="entry name" value="DXP_reductoisom"/>
    <property type="match status" value="1"/>
</dbReference>
<feature type="binding site" evidence="9">
    <location>
        <position position="196"/>
    </location>
    <ligand>
        <name>1-deoxy-D-xylulose 5-phosphate</name>
        <dbReference type="ChEBI" id="CHEBI:57792"/>
    </ligand>
</feature>
<feature type="binding site" evidence="9">
    <location>
        <position position="11"/>
    </location>
    <ligand>
        <name>NADPH</name>
        <dbReference type="ChEBI" id="CHEBI:57783"/>
    </ligand>
</feature>
<feature type="binding site" evidence="9">
    <location>
        <position position="209"/>
    </location>
    <ligand>
        <name>1-deoxy-D-xylulose 5-phosphate</name>
        <dbReference type="ChEBI" id="CHEBI:57792"/>
    </ligand>
</feature>
<feature type="binding site" evidence="9">
    <location>
        <position position="148"/>
    </location>
    <ligand>
        <name>1-deoxy-D-xylulose 5-phosphate</name>
        <dbReference type="ChEBI" id="CHEBI:57792"/>
    </ligand>
</feature>
<dbReference type="Gene3D" id="1.10.1740.10">
    <property type="match status" value="1"/>
</dbReference>
<keyword evidence="5 9" id="KW-0560">Oxidoreductase</keyword>
<keyword evidence="7 9" id="KW-0414">Isoprene biosynthesis</keyword>
<evidence type="ECO:0000256" key="5">
    <source>
        <dbReference type="ARBA" id="ARBA00023002"/>
    </source>
</evidence>
<reference evidence="14" key="1">
    <citation type="journal article" date="2019" name="Int. J. Syst. Evol. Microbiol.">
        <title>The Global Catalogue of Microorganisms (GCM) 10K type strain sequencing project: providing services to taxonomists for standard genome sequencing and annotation.</title>
        <authorList>
            <consortium name="The Broad Institute Genomics Platform"/>
            <consortium name="The Broad Institute Genome Sequencing Center for Infectious Disease"/>
            <person name="Wu L."/>
            <person name="Ma J."/>
        </authorList>
    </citation>
    <scope>NUCLEOTIDE SEQUENCE [LARGE SCALE GENOMIC DNA]</scope>
    <source>
        <strain evidence="14">NBRC 110140</strain>
    </source>
</reference>
<dbReference type="InterPro" id="IPR036291">
    <property type="entry name" value="NAD(P)-bd_dom_sf"/>
</dbReference>
<comment type="pathway">
    <text evidence="1 9">Isoprenoid biosynthesis; isopentenyl diphosphate biosynthesis via DXP pathway; isopentenyl diphosphate from 1-deoxy-D-xylulose 5-phosphate: step 1/6.</text>
</comment>
<dbReference type="InterPro" id="IPR026877">
    <property type="entry name" value="DXPR_C"/>
</dbReference>
<gene>
    <name evidence="9 13" type="primary">dxr</name>
    <name evidence="13" type="ORF">GCM10007939_05030</name>
</gene>
<dbReference type="RefSeq" id="WP_284375898.1">
    <property type="nucleotide sequence ID" value="NZ_BSNN01000002.1"/>
</dbReference>
<feature type="domain" description="DXP reductoisomerase C-terminal" evidence="12">
    <location>
        <begin position="258"/>
        <end position="376"/>
    </location>
</feature>
<dbReference type="Gene3D" id="3.40.50.720">
    <property type="entry name" value="NAD(P)-binding Rossmann-like Domain"/>
    <property type="match status" value="1"/>
</dbReference>
<comment type="caution">
    <text evidence="13">The sequence shown here is derived from an EMBL/GenBank/DDBJ whole genome shotgun (WGS) entry which is preliminary data.</text>
</comment>
<dbReference type="InterPro" id="IPR003821">
    <property type="entry name" value="DXP_reductoisomerase"/>
</dbReference>
<evidence type="ECO:0000313" key="13">
    <source>
        <dbReference type="EMBL" id="GLQ34220.1"/>
    </source>
</evidence>
<feature type="binding site" evidence="9">
    <location>
        <position position="37"/>
    </location>
    <ligand>
        <name>NADPH</name>
        <dbReference type="ChEBI" id="CHEBI:57783"/>
    </ligand>
</feature>
<evidence type="ECO:0000256" key="2">
    <source>
        <dbReference type="ARBA" id="ARBA00006825"/>
    </source>
</evidence>
<evidence type="ECO:0000256" key="6">
    <source>
        <dbReference type="ARBA" id="ARBA00023211"/>
    </source>
</evidence>
<dbReference type="InterPro" id="IPR013512">
    <property type="entry name" value="DXP_reductoisomerase_N"/>
</dbReference>
<comment type="function">
    <text evidence="9">Catalyzes the NADPH-dependent rearrangement and reduction of 1-deoxy-D-xylulose-5-phosphate (DXP) to 2-C-methyl-D-erythritol 4-phosphate (MEP).</text>
</comment>
<evidence type="ECO:0000256" key="4">
    <source>
        <dbReference type="ARBA" id="ARBA00022857"/>
    </source>
</evidence>
<comment type="similarity">
    <text evidence="2 9">Belongs to the DXR family.</text>
</comment>
<protein>
    <recommendedName>
        <fullName evidence="9">1-deoxy-D-xylulose 5-phosphate reductoisomerase</fullName>
        <shortName evidence="9">DXP reductoisomerase</shortName>
        <ecNumber evidence="9">1.1.1.267</ecNumber>
    </recommendedName>
    <alternativeName>
        <fullName evidence="9">1-deoxyxylulose-5-phosphate reductoisomerase</fullName>
    </alternativeName>
    <alternativeName>
        <fullName evidence="9">2-C-methyl-D-erythritol 4-phosphate synthase</fullName>
    </alternativeName>
</protein>
<feature type="binding site" evidence="9">
    <location>
        <position position="36"/>
    </location>
    <ligand>
        <name>NADPH</name>
        <dbReference type="ChEBI" id="CHEBI:57783"/>
    </ligand>
</feature>
<feature type="binding site" evidence="9">
    <location>
        <position position="214"/>
    </location>
    <ligand>
        <name>1-deoxy-D-xylulose 5-phosphate</name>
        <dbReference type="ChEBI" id="CHEBI:57792"/>
    </ligand>
</feature>
<dbReference type="Pfam" id="PF08436">
    <property type="entry name" value="DXP_redisom_C"/>
    <property type="match status" value="1"/>
</dbReference>
<feature type="binding site" evidence="9">
    <location>
        <position position="147"/>
    </location>
    <ligand>
        <name>Mn(2+)</name>
        <dbReference type="ChEBI" id="CHEBI:29035"/>
    </ligand>
</feature>
<keyword evidence="3 9" id="KW-0479">Metal-binding</keyword>
<comment type="cofactor">
    <cofactor evidence="9">
        <name>Mg(2+)</name>
        <dbReference type="ChEBI" id="CHEBI:18420"/>
    </cofactor>
    <cofactor evidence="9">
        <name>Mn(2+)</name>
        <dbReference type="ChEBI" id="CHEBI:29035"/>
    </cofactor>
</comment>
<feature type="binding site" evidence="9">
    <location>
        <position position="149"/>
    </location>
    <ligand>
        <name>1-deoxy-D-xylulose 5-phosphate</name>
        <dbReference type="ChEBI" id="CHEBI:57792"/>
    </ligand>
</feature>
<feature type="binding site" evidence="9">
    <location>
        <position position="10"/>
    </location>
    <ligand>
        <name>NADPH</name>
        <dbReference type="ChEBI" id="CHEBI:57783"/>
    </ligand>
</feature>
<evidence type="ECO:0000256" key="1">
    <source>
        <dbReference type="ARBA" id="ARBA00005094"/>
    </source>
</evidence>
<evidence type="ECO:0000256" key="3">
    <source>
        <dbReference type="ARBA" id="ARBA00022723"/>
    </source>
</evidence>
<keyword evidence="6 9" id="KW-0464">Manganese</keyword>
<feature type="binding site" evidence="9">
    <location>
        <position position="149"/>
    </location>
    <ligand>
        <name>Mn(2+)</name>
        <dbReference type="ChEBI" id="CHEBI:29035"/>
    </ligand>
</feature>
<dbReference type="InterPro" id="IPR036169">
    <property type="entry name" value="DXPR_C_sf"/>
</dbReference>
<keyword evidence="9" id="KW-0460">Magnesium</keyword>
<feature type="binding site" evidence="9">
    <location>
        <position position="202"/>
    </location>
    <ligand>
        <name>NADPH</name>
        <dbReference type="ChEBI" id="CHEBI:57783"/>
    </ligand>
</feature>
<feature type="binding site" evidence="9">
    <location>
        <position position="13"/>
    </location>
    <ligand>
        <name>NADPH</name>
        <dbReference type="ChEBI" id="CHEBI:57783"/>
    </ligand>
</feature>
<dbReference type="NCBIfam" id="TIGR00243">
    <property type="entry name" value="Dxr"/>
    <property type="match status" value="1"/>
</dbReference>
<evidence type="ECO:0000256" key="8">
    <source>
        <dbReference type="ARBA" id="ARBA00048543"/>
    </source>
</evidence>
<dbReference type="SUPFAM" id="SSF69055">
    <property type="entry name" value="1-deoxy-D-xylulose-5-phosphate reductoisomerase, C-terminal domain"/>
    <property type="match status" value="1"/>
</dbReference>
<feature type="binding site" evidence="9">
    <location>
        <position position="123"/>
    </location>
    <ligand>
        <name>NADPH</name>
        <dbReference type="ChEBI" id="CHEBI:57783"/>
    </ligand>
</feature>
<evidence type="ECO:0000256" key="7">
    <source>
        <dbReference type="ARBA" id="ARBA00023229"/>
    </source>
</evidence>
<dbReference type="SUPFAM" id="SSF55347">
    <property type="entry name" value="Glyceraldehyde-3-phosphate dehydrogenase-like, C-terminal domain"/>
    <property type="match status" value="1"/>
</dbReference>
<keyword evidence="14" id="KW-1185">Reference proteome</keyword>
<dbReference type="PIRSF" id="PIRSF006205">
    <property type="entry name" value="Dxp_reductismrs"/>
    <property type="match status" value="1"/>
</dbReference>
<evidence type="ECO:0000313" key="14">
    <source>
        <dbReference type="Proteomes" id="UP001156694"/>
    </source>
</evidence>
<feature type="binding site" evidence="9">
    <location>
        <position position="173"/>
    </location>
    <ligand>
        <name>1-deoxy-D-xylulose 5-phosphate</name>
        <dbReference type="ChEBI" id="CHEBI:57792"/>
    </ligand>
</feature>
<feature type="domain" description="1-deoxy-D-xylulose 5-phosphate reductoisomerase C-terminal" evidence="11">
    <location>
        <begin position="143"/>
        <end position="226"/>
    </location>
</feature>
<dbReference type="InterPro" id="IPR013644">
    <property type="entry name" value="DXP_reductoisomerase_C"/>
</dbReference>
<feature type="binding site" evidence="9">
    <location>
        <position position="215"/>
    </location>
    <ligand>
        <name>1-deoxy-D-xylulose 5-phosphate</name>
        <dbReference type="ChEBI" id="CHEBI:57792"/>
    </ligand>
</feature>
<feature type="binding site" evidence="9">
    <location>
        <position position="12"/>
    </location>
    <ligand>
        <name>NADPH</name>
        <dbReference type="ChEBI" id="CHEBI:57783"/>
    </ligand>
</feature>
<dbReference type="Proteomes" id="UP001156694">
    <property type="component" value="Unassembled WGS sequence"/>
</dbReference>
<dbReference type="Pfam" id="PF13288">
    <property type="entry name" value="DXPR_C"/>
    <property type="match status" value="1"/>
</dbReference>
<evidence type="ECO:0000259" key="11">
    <source>
        <dbReference type="Pfam" id="PF08436"/>
    </source>
</evidence>
<feature type="binding site" evidence="9">
    <location>
        <position position="218"/>
    </location>
    <ligand>
        <name>1-deoxy-D-xylulose 5-phosphate</name>
        <dbReference type="ChEBI" id="CHEBI:57792"/>
    </ligand>
</feature>
<evidence type="ECO:0000259" key="12">
    <source>
        <dbReference type="Pfam" id="PF13288"/>
    </source>
</evidence>
<name>A0ABQ5VS19_9RHOB</name>
<feature type="domain" description="1-deoxy-D-xylulose 5-phosphate reductoisomerase N-terminal" evidence="10">
    <location>
        <begin position="4"/>
        <end position="129"/>
    </location>
</feature>
<dbReference type="SUPFAM" id="SSF51735">
    <property type="entry name" value="NAD(P)-binding Rossmann-fold domains"/>
    <property type="match status" value="1"/>
</dbReference>
<dbReference type="EMBL" id="BSNN01000002">
    <property type="protein sequence ID" value="GLQ34220.1"/>
    <property type="molecule type" value="Genomic_DNA"/>
</dbReference>
<feature type="binding site" evidence="9">
    <location>
        <position position="38"/>
    </location>
    <ligand>
        <name>NADPH</name>
        <dbReference type="ChEBI" id="CHEBI:57783"/>
    </ligand>
</feature>
<feature type="binding site" evidence="9">
    <location>
        <position position="122"/>
    </location>
    <ligand>
        <name>1-deoxy-D-xylulose 5-phosphate</name>
        <dbReference type="ChEBI" id="CHEBI:57792"/>
    </ligand>
</feature>
<comment type="catalytic activity">
    <reaction evidence="8">
        <text>2-C-methyl-D-erythritol 4-phosphate + NADP(+) = 1-deoxy-D-xylulose 5-phosphate + NADPH + H(+)</text>
        <dbReference type="Rhea" id="RHEA:13717"/>
        <dbReference type="ChEBI" id="CHEBI:15378"/>
        <dbReference type="ChEBI" id="CHEBI:57783"/>
        <dbReference type="ChEBI" id="CHEBI:57792"/>
        <dbReference type="ChEBI" id="CHEBI:58262"/>
        <dbReference type="ChEBI" id="CHEBI:58349"/>
        <dbReference type="EC" id="1.1.1.267"/>
    </reaction>
    <physiologicalReaction direction="right-to-left" evidence="8">
        <dbReference type="Rhea" id="RHEA:13719"/>
    </physiologicalReaction>
</comment>
<evidence type="ECO:0000256" key="9">
    <source>
        <dbReference type="HAMAP-Rule" id="MF_00183"/>
    </source>
</evidence>
<organism evidence="13 14">
    <name type="scientific">Amylibacter marinus</name>
    <dbReference type="NCBI Taxonomy" id="1475483"/>
    <lineage>
        <taxon>Bacteria</taxon>
        <taxon>Pseudomonadati</taxon>
        <taxon>Pseudomonadota</taxon>
        <taxon>Alphaproteobacteria</taxon>
        <taxon>Rhodobacterales</taxon>
        <taxon>Paracoccaceae</taxon>
        <taxon>Amylibacter</taxon>
    </lineage>
</organism>
<feature type="binding site" evidence="9">
    <location>
        <position position="218"/>
    </location>
    <ligand>
        <name>Mn(2+)</name>
        <dbReference type="ChEBI" id="CHEBI:29035"/>
    </ligand>
</feature>
<dbReference type="PANTHER" id="PTHR30525">
    <property type="entry name" value="1-DEOXY-D-XYLULOSE 5-PHOSPHATE REDUCTOISOMERASE"/>
    <property type="match status" value="1"/>
</dbReference>
<dbReference type="PANTHER" id="PTHR30525:SF0">
    <property type="entry name" value="1-DEOXY-D-XYLULOSE 5-PHOSPHATE REDUCTOISOMERASE, CHLOROPLASTIC"/>
    <property type="match status" value="1"/>
</dbReference>
<keyword evidence="4 9" id="KW-0521">NADP</keyword>
<evidence type="ECO:0000259" key="10">
    <source>
        <dbReference type="Pfam" id="PF02670"/>
    </source>
</evidence>
<dbReference type="Pfam" id="PF02670">
    <property type="entry name" value="DXP_reductoisom"/>
    <property type="match status" value="1"/>
</dbReference>
<accession>A0ABQ5VS19</accession>